<feature type="binding site" evidence="4">
    <location>
        <position position="237"/>
    </location>
    <ligand>
        <name>D-glyceraldehyde 3-phosphate</name>
        <dbReference type="ChEBI" id="CHEBI:59776"/>
    </ligand>
</feature>
<dbReference type="InterPro" id="IPR036291">
    <property type="entry name" value="NAD(P)-bd_dom_sf"/>
</dbReference>
<dbReference type="GO" id="GO:0050661">
    <property type="term" value="F:NADP binding"/>
    <property type="evidence" value="ECO:0007669"/>
    <property type="project" value="InterPro"/>
</dbReference>
<dbReference type="Proteomes" id="UP000199584">
    <property type="component" value="Unassembled WGS sequence"/>
</dbReference>
<dbReference type="CDD" id="cd18126">
    <property type="entry name" value="GAPDH_I_C"/>
    <property type="match status" value="1"/>
</dbReference>
<protein>
    <recommendedName>
        <fullName evidence="8">Glyceraldehyde-3-phosphate dehydrogenase</fullName>
        <ecNumber evidence="8">1.2.1.-</ecNumber>
    </recommendedName>
</protein>
<dbReference type="SUPFAM" id="SSF51735">
    <property type="entry name" value="NAD(P)-binding Rossmann-fold domains"/>
    <property type="match status" value="1"/>
</dbReference>
<sequence>MPFFMTIKIGINGFGRIGRNVFRAALDNPEVDVVAVNDLTDAKTLAHLLKYDSVHGVLNADVRVEEGGFSVNGKKVRVLSEKEPSALPWGDLGVSMVIESTGRFTKGEDAAGHLKAGAGKVIISAPGKNVDATIVMGVNHNDYDPEKHNVVSNASCTTNCLAPIVKVLHDHFSIKHGMMTTVHSYTNDQQILDLPHKDLRRARAAGVSIIPTTTGAAKAVGLVIPELQGKLNGLAMRVPTPNVSVVDFVAVLERSTTAEEVNQALHSAAEGELKGIMAYSDAPLVSKDYYGDSHSSIVDAPSTITLGDNMVKVLAWYDNEWGYSCRVLDLALYMAKREAGSVPKITWTGINRDNLYRSVSAAYVPK</sequence>
<keyword evidence="5" id="KW-0520">NAD</keyword>
<gene>
    <name evidence="10" type="ORF">SAMN05660706_11683</name>
</gene>
<feature type="binding site" evidence="4">
    <location>
        <begin position="214"/>
        <end position="215"/>
    </location>
    <ligand>
        <name>D-glyceraldehyde 3-phosphate</name>
        <dbReference type="ChEBI" id="CHEBI:59776"/>
    </ligand>
</feature>
<comment type="similarity">
    <text evidence="1 7">Belongs to the glyceraldehyde-3-phosphate dehydrogenase family.</text>
</comment>
<dbReference type="InterPro" id="IPR020829">
    <property type="entry name" value="GlycerAld_3-P_DH_cat"/>
</dbReference>
<evidence type="ECO:0000259" key="9">
    <source>
        <dbReference type="SMART" id="SM00846"/>
    </source>
</evidence>
<keyword evidence="11" id="KW-1185">Reference proteome</keyword>
<organism evidence="10 11">
    <name type="scientific">Desulfoscipio geothermicus DSM 3669</name>
    <dbReference type="NCBI Taxonomy" id="1121426"/>
    <lineage>
        <taxon>Bacteria</taxon>
        <taxon>Bacillati</taxon>
        <taxon>Bacillota</taxon>
        <taxon>Clostridia</taxon>
        <taxon>Eubacteriales</taxon>
        <taxon>Desulfallaceae</taxon>
        <taxon>Desulfoscipio</taxon>
    </lineage>
</organism>
<dbReference type="SUPFAM" id="SSF55347">
    <property type="entry name" value="Glyceraldehyde-3-phosphate dehydrogenase-like, C-terminal domain"/>
    <property type="match status" value="1"/>
</dbReference>
<dbReference type="EMBL" id="FOYM01000016">
    <property type="protein sequence ID" value="SFR08426.1"/>
    <property type="molecule type" value="Genomic_DNA"/>
</dbReference>
<evidence type="ECO:0000256" key="8">
    <source>
        <dbReference type="RuleBase" id="RU361160"/>
    </source>
</evidence>
<dbReference type="PROSITE" id="PS00071">
    <property type="entry name" value="GAPDH"/>
    <property type="match status" value="1"/>
</dbReference>
<reference evidence="11" key="1">
    <citation type="submission" date="2016-10" db="EMBL/GenBank/DDBJ databases">
        <authorList>
            <person name="Varghese N."/>
            <person name="Submissions S."/>
        </authorList>
    </citation>
    <scope>NUCLEOTIDE SEQUENCE [LARGE SCALE GENOMIC DNA]</scope>
    <source>
        <strain evidence="11">DSM 3669</strain>
    </source>
</reference>
<feature type="binding site" evidence="5">
    <location>
        <position position="319"/>
    </location>
    <ligand>
        <name>NAD(+)</name>
        <dbReference type="ChEBI" id="CHEBI:57540"/>
    </ligand>
</feature>
<evidence type="ECO:0000256" key="2">
    <source>
        <dbReference type="ARBA" id="ARBA00023002"/>
    </source>
</evidence>
<evidence type="ECO:0000313" key="11">
    <source>
        <dbReference type="Proteomes" id="UP000199584"/>
    </source>
</evidence>
<dbReference type="GO" id="GO:0051287">
    <property type="term" value="F:NAD binding"/>
    <property type="evidence" value="ECO:0007669"/>
    <property type="project" value="InterPro"/>
</dbReference>
<evidence type="ECO:0000256" key="4">
    <source>
        <dbReference type="PIRSR" id="PIRSR000149-2"/>
    </source>
</evidence>
<dbReference type="Gene3D" id="3.30.360.10">
    <property type="entry name" value="Dihydrodipicolinate Reductase, domain 2"/>
    <property type="match status" value="1"/>
</dbReference>
<feature type="active site" description="Nucleophile" evidence="3">
    <location>
        <position position="156"/>
    </location>
</feature>
<dbReference type="PANTHER" id="PTHR43148">
    <property type="entry name" value="GLYCERALDEHYDE-3-PHOSPHATE DEHYDROGENASE 2"/>
    <property type="match status" value="1"/>
</dbReference>
<dbReference type="GO" id="GO:0016620">
    <property type="term" value="F:oxidoreductase activity, acting on the aldehyde or oxo group of donors, NAD or NADP as acceptor"/>
    <property type="evidence" value="ECO:0007669"/>
    <property type="project" value="InterPro"/>
</dbReference>
<feature type="site" description="Activates thiol group during catalysis" evidence="6">
    <location>
        <position position="183"/>
    </location>
</feature>
<evidence type="ECO:0000313" key="10">
    <source>
        <dbReference type="EMBL" id="SFR08426.1"/>
    </source>
</evidence>
<feature type="binding site" evidence="4">
    <location>
        <begin position="155"/>
        <end position="157"/>
    </location>
    <ligand>
        <name>D-glyceraldehyde 3-phosphate</name>
        <dbReference type="ChEBI" id="CHEBI:59776"/>
    </ligand>
</feature>
<dbReference type="PIRSF" id="PIRSF000149">
    <property type="entry name" value="GAP_DH"/>
    <property type="match status" value="1"/>
</dbReference>
<evidence type="ECO:0000256" key="3">
    <source>
        <dbReference type="PIRSR" id="PIRSR000149-1"/>
    </source>
</evidence>
<keyword evidence="5" id="KW-0547">Nucleotide-binding</keyword>
<dbReference type="STRING" id="39060.SAMN05660706_11683"/>
<dbReference type="InterPro" id="IPR020831">
    <property type="entry name" value="GlycerAld/Erythrose_P_DH"/>
</dbReference>
<evidence type="ECO:0000256" key="6">
    <source>
        <dbReference type="PIRSR" id="PIRSR000149-4"/>
    </source>
</evidence>
<feature type="binding site" evidence="5">
    <location>
        <begin position="16"/>
        <end position="17"/>
    </location>
    <ligand>
        <name>NAD(+)</name>
        <dbReference type="ChEBI" id="CHEBI:57540"/>
    </ligand>
</feature>
<feature type="binding site" evidence="5">
    <location>
        <position position="38"/>
    </location>
    <ligand>
        <name>NAD(+)</name>
        <dbReference type="ChEBI" id="CHEBI:57540"/>
    </ligand>
</feature>
<keyword evidence="2 8" id="KW-0560">Oxidoreductase</keyword>
<feature type="binding site" evidence="5">
    <location>
        <position position="124"/>
    </location>
    <ligand>
        <name>NAD(+)</name>
        <dbReference type="ChEBI" id="CHEBI:57540"/>
    </ligand>
</feature>
<dbReference type="NCBIfam" id="TIGR01534">
    <property type="entry name" value="GAPDH-I"/>
    <property type="match status" value="1"/>
</dbReference>
<dbReference type="Pfam" id="PF02800">
    <property type="entry name" value="Gp_dh_C"/>
    <property type="match status" value="1"/>
</dbReference>
<dbReference type="Gene3D" id="3.40.50.720">
    <property type="entry name" value="NAD(P)-binding Rossmann-like Domain"/>
    <property type="match status" value="1"/>
</dbReference>
<evidence type="ECO:0000256" key="5">
    <source>
        <dbReference type="PIRSR" id="PIRSR000149-3"/>
    </source>
</evidence>
<dbReference type="Pfam" id="PF00044">
    <property type="entry name" value="Gp_dh_N"/>
    <property type="match status" value="1"/>
</dbReference>
<feature type="domain" description="Glyceraldehyde 3-phosphate dehydrogenase NAD(P) binding" evidence="9">
    <location>
        <begin position="7"/>
        <end position="156"/>
    </location>
</feature>
<dbReference type="AlphaFoldDB" id="A0A1I6DSL4"/>
<dbReference type="InterPro" id="IPR020828">
    <property type="entry name" value="GlycerAld_3-P_DH_NAD(P)-bd"/>
</dbReference>
<dbReference type="GO" id="GO:0006006">
    <property type="term" value="P:glucose metabolic process"/>
    <property type="evidence" value="ECO:0007669"/>
    <property type="project" value="InterPro"/>
</dbReference>
<dbReference type="InterPro" id="IPR020830">
    <property type="entry name" value="GlycerAld_3-P_DH_AS"/>
</dbReference>
<dbReference type="SMART" id="SM00846">
    <property type="entry name" value="Gp_dh_N"/>
    <property type="match status" value="1"/>
</dbReference>
<dbReference type="InterPro" id="IPR006424">
    <property type="entry name" value="Glyceraldehyde-3-P_DH_1"/>
</dbReference>
<dbReference type="FunFam" id="3.30.360.10:FF:000002">
    <property type="entry name" value="Glyceraldehyde-3-phosphate dehydrogenase"/>
    <property type="match status" value="1"/>
</dbReference>
<dbReference type="FunFam" id="3.40.50.720:FF:000001">
    <property type="entry name" value="Glyceraldehyde-3-phosphate dehydrogenase"/>
    <property type="match status" value="1"/>
</dbReference>
<dbReference type="PRINTS" id="PR00078">
    <property type="entry name" value="G3PDHDRGNASE"/>
</dbReference>
<evidence type="ECO:0000256" key="7">
    <source>
        <dbReference type="RuleBase" id="RU000397"/>
    </source>
</evidence>
<dbReference type="EC" id="1.2.1.-" evidence="8"/>
<name>A0A1I6DSL4_9FIRM</name>
<proteinExistence type="inferred from homology"/>
<evidence type="ECO:0000256" key="1">
    <source>
        <dbReference type="ARBA" id="ARBA00007406"/>
    </source>
</evidence>
<accession>A0A1I6DSL4</accession>
<dbReference type="CDD" id="cd05214">
    <property type="entry name" value="GAPDH_I_N"/>
    <property type="match status" value="1"/>
</dbReference>
<feature type="binding site" evidence="4">
    <location>
        <position position="186"/>
    </location>
    <ligand>
        <name>D-glyceraldehyde 3-phosphate</name>
        <dbReference type="ChEBI" id="CHEBI:59776"/>
    </ligand>
</feature>